<organism evidence="4 5">
    <name type="scientific">Tremella mesenterica</name>
    <name type="common">Jelly fungus</name>
    <dbReference type="NCBI Taxonomy" id="5217"/>
    <lineage>
        <taxon>Eukaryota</taxon>
        <taxon>Fungi</taxon>
        <taxon>Dikarya</taxon>
        <taxon>Basidiomycota</taxon>
        <taxon>Agaricomycotina</taxon>
        <taxon>Tremellomycetes</taxon>
        <taxon>Tremellales</taxon>
        <taxon>Tremellaceae</taxon>
        <taxon>Tremella</taxon>
    </lineage>
</organism>
<keyword evidence="2" id="KW-0472">Membrane</keyword>
<dbReference type="InterPro" id="IPR056146">
    <property type="entry name" value="DUF7729"/>
</dbReference>
<dbReference type="OrthoDB" id="5588482at2759"/>
<reference evidence="4 5" key="1">
    <citation type="submission" date="2016-06" db="EMBL/GenBank/DDBJ databases">
        <title>Evolution of pathogenesis and genome organization in the Tremellales.</title>
        <authorList>
            <person name="Cuomo C."/>
            <person name="Litvintseva A."/>
            <person name="Heitman J."/>
            <person name="Chen Y."/>
            <person name="Sun S."/>
            <person name="Springer D."/>
            <person name="Dromer F."/>
            <person name="Young S."/>
            <person name="Zeng Q."/>
            <person name="Chapman S."/>
            <person name="Gujja S."/>
            <person name="Saif S."/>
            <person name="Birren B."/>
        </authorList>
    </citation>
    <scope>NUCLEOTIDE SEQUENCE [LARGE SCALE GENOMIC DNA]</scope>
    <source>
        <strain evidence="4 5">ATCC 28783</strain>
    </source>
</reference>
<dbReference type="AlphaFoldDB" id="A0A4Q1BKI2"/>
<comment type="caution">
    <text evidence="4">The sequence shown here is derived from an EMBL/GenBank/DDBJ whole genome shotgun (WGS) entry which is preliminary data.</text>
</comment>
<evidence type="ECO:0000256" key="2">
    <source>
        <dbReference type="SAM" id="Phobius"/>
    </source>
</evidence>
<dbReference type="EMBL" id="SDIL01000052">
    <property type="protein sequence ID" value="RXK38160.1"/>
    <property type="molecule type" value="Genomic_DNA"/>
</dbReference>
<feature type="transmembrane region" description="Helical" evidence="2">
    <location>
        <begin position="351"/>
        <end position="370"/>
    </location>
</feature>
<proteinExistence type="predicted"/>
<dbReference type="STRING" id="5217.A0A4Q1BKI2"/>
<dbReference type="VEuPathDB" id="FungiDB:TREMEDRAFT_41126"/>
<accession>A0A4Q1BKI2</accession>
<feature type="compositionally biased region" description="Low complexity" evidence="1">
    <location>
        <begin position="155"/>
        <end position="174"/>
    </location>
</feature>
<evidence type="ECO:0000313" key="5">
    <source>
        <dbReference type="Proteomes" id="UP000289152"/>
    </source>
</evidence>
<evidence type="ECO:0000313" key="4">
    <source>
        <dbReference type="EMBL" id="RXK38160.1"/>
    </source>
</evidence>
<feature type="region of interest" description="Disordered" evidence="1">
    <location>
        <begin position="155"/>
        <end position="177"/>
    </location>
</feature>
<dbReference type="Proteomes" id="UP000289152">
    <property type="component" value="Unassembled WGS sequence"/>
</dbReference>
<gene>
    <name evidence="4" type="ORF">M231_04534</name>
</gene>
<keyword evidence="2" id="KW-1133">Transmembrane helix</keyword>
<evidence type="ECO:0000256" key="1">
    <source>
        <dbReference type="SAM" id="MobiDB-lite"/>
    </source>
</evidence>
<sequence>MTGHWNMHLGVGRSSFRANSQNITLIPTNITSSCTNFLTSLNSDLTLQSCIGQLINITSAFTPTSSGSPNVSQSDINFALAAMCNDKAKCQDNVIRGWLSQFWSTCNVELTSSGQSNSQVRDLYDLLYAFNPMVAAVCAIDSANQEYCINEIKQPSSSSASSSSASSSAPSASSTGTDDVVTGISNNTLLATVTTFDPVELAREYLIIPLTSTSITKRLLSLSLFKNRDSAQVVEAATLNTPNTTTYRNTMLPFLFLQPDMKAAQLCTPCTREVMVSYVKFEAAYPYTMGLASSAILGGQPKLWNAINGTCGPNFIAAIMSQVGLSSSLATNGNGSASAAGRRLEGLNGGLVSVLGGVVGIVGLLGGLMVL</sequence>
<dbReference type="Pfam" id="PF24855">
    <property type="entry name" value="DUF7729"/>
    <property type="match status" value="1"/>
</dbReference>
<evidence type="ECO:0000259" key="3">
    <source>
        <dbReference type="Pfam" id="PF24855"/>
    </source>
</evidence>
<keyword evidence="5" id="KW-1185">Reference proteome</keyword>
<protein>
    <recommendedName>
        <fullName evidence="3">DUF7729 domain-containing protein</fullName>
    </recommendedName>
</protein>
<feature type="domain" description="DUF7729" evidence="3">
    <location>
        <begin position="27"/>
        <end position="156"/>
    </location>
</feature>
<name>A0A4Q1BKI2_TREME</name>
<keyword evidence="2" id="KW-0812">Transmembrane</keyword>
<dbReference type="InParanoid" id="A0A4Q1BKI2"/>